<comment type="caution">
    <text evidence="1">The sequence shown here is derived from an EMBL/GenBank/DDBJ whole genome shotgun (WGS) entry which is preliminary data.</text>
</comment>
<name>A0ABQ3Q9N0_9ACTN</name>
<sequence length="88" mass="9749">MLPADRDRGTREAIGRVIVETGHCATRTDTWFALALGADPEQVRDVVRETVTALHDTLGAVIEGVDAPDFLATHLRTRMERLPLLRKS</sequence>
<keyword evidence="2" id="KW-1185">Reference proteome</keyword>
<evidence type="ECO:0000313" key="2">
    <source>
        <dbReference type="Proteomes" id="UP001052655"/>
    </source>
</evidence>
<proteinExistence type="predicted"/>
<evidence type="ECO:0000313" key="1">
    <source>
        <dbReference type="EMBL" id="GHI34018.1"/>
    </source>
</evidence>
<protein>
    <submittedName>
        <fullName evidence="1">Uncharacterized protein</fullName>
    </submittedName>
</protein>
<reference evidence="1" key="1">
    <citation type="submission" date="2024-05" db="EMBL/GenBank/DDBJ databases">
        <title>Whole genome shotgun sequence of Streptomyces daghestanicus NBRC 12762.</title>
        <authorList>
            <person name="Komaki H."/>
            <person name="Tamura T."/>
        </authorList>
    </citation>
    <scope>NUCLEOTIDE SEQUENCE</scope>
    <source>
        <strain evidence="1">NBRC 12762</strain>
    </source>
</reference>
<dbReference type="Proteomes" id="UP001052655">
    <property type="component" value="Unassembled WGS sequence"/>
</dbReference>
<accession>A0ABQ3Q9N0</accession>
<organism evidence="1 2">
    <name type="scientific">Streptomyces daghestanicus</name>
    <dbReference type="NCBI Taxonomy" id="66885"/>
    <lineage>
        <taxon>Bacteria</taxon>
        <taxon>Bacillati</taxon>
        <taxon>Actinomycetota</taxon>
        <taxon>Actinomycetes</taxon>
        <taxon>Kitasatosporales</taxon>
        <taxon>Streptomycetaceae</taxon>
        <taxon>Streptomyces</taxon>
    </lineage>
</organism>
<dbReference type="EMBL" id="BNDX01000016">
    <property type="protein sequence ID" value="GHI34018.1"/>
    <property type="molecule type" value="Genomic_DNA"/>
</dbReference>
<gene>
    <name evidence="1" type="ORF">Sdagh_57480</name>
</gene>